<keyword evidence="2" id="KW-0121">Carboxypeptidase</keyword>
<evidence type="ECO:0000256" key="3">
    <source>
        <dbReference type="ARBA" id="ARBA00022670"/>
    </source>
</evidence>
<dbReference type="AlphaFoldDB" id="A0A9P0DF06"/>
<gene>
    <name evidence="7" type="ORF">PSYICH_LOCUS15694</name>
</gene>
<evidence type="ECO:0000256" key="4">
    <source>
        <dbReference type="ARBA" id="ARBA00022729"/>
    </source>
</evidence>
<comment type="similarity">
    <text evidence="1">Belongs to the peptidase S10 family.</text>
</comment>
<dbReference type="GO" id="GO:0004185">
    <property type="term" value="F:serine-type carboxypeptidase activity"/>
    <property type="evidence" value="ECO:0007669"/>
    <property type="project" value="InterPro"/>
</dbReference>
<dbReference type="PANTHER" id="PTHR11802">
    <property type="entry name" value="SERINE PROTEASE FAMILY S10 SERINE CARBOXYPEPTIDASE"/>
    <property type="match status" value="1"/>
</dbReference>
<evidence type="ECO:0000256" key="5">
    <source>
        <dbReference type="ARBA" id="ARBA00022801"/>
    </source>
</evidence>
<evidence type="ECO:0000313" key="8">
    <source>
        <dbReference type="Proteomes" id="UP001153636"/>
    </source>
</evidence>
<keyword evidence="6" id="KW-0325">Glycoprotein</keyword>
<dbReference type="PRINTS" id="PR00724">
    <property type="entry name" value="CRBOXYPTASEC"/>
</dbReference>
<accession>A0A9P0DF06</accession>
<evidence type="ECO:0000256" key="2">
    <source>
        <dbReference type="ARBA" id="ARBA00022645"/>
    </source>
</evidence>
<dbReference type="InterPro" id="IPR001563">
    <property type="entry name" value="Peptidase_S10"/>
</dbReference>
<keyword evidence="4" id="KW-0732">Signal</keyword>
<keyword evidence="3" id="KW-0645">Protease</keyword>
<sequence length="325" mass="36754">MFVDNPAGVGFGYVDDDDQLVNNNAEIAQDFLVFLKQFYETLPTFKRLPLYIFCESYGGKMTAEIALVIDQAQKNGEIEANLKGIGLGDSWISPVDSILAYAPYLLSVGQIDQDGYAIIMEKANELKTAIDTKNLDKASNLWNSVMDLVESNTYNIDVYNILTKTASYSLTKNNRLKSQNYGDTLDNIMNNKVKSALNISQKWVNENEDIYQSLILDFLNPVTEVVEKLLNETDIKVAVYNGQLDLIVNTPGTIHWVENLNFKDKDLWDAAGRSGFAVDGYYEGYVRKYGNFAFYWVDRSGHMVPLDNPSAMYYILMDVTNNFEV</sequence>
<dbReference type="InterPro" id="IPR029058">
    <property type="entry name" value="AB_hydrolase_fold"/>
</dbReference>
<dbReference type="EMBL" id="OV651821">
    <property type="protein sequence ID" value="CAH1115720.1"/>
    <property type="molecule type" value="Genomic_DNA"/>
</dbReference>
<dbReference type="OrthoDB" id="443318at2759"/>
<dbReference type="GO" id="GO:0006508">
    <property type="term" value="P:proteolysis"/>
    <property type="evidence" value="ECO:0007669"/>
    <property type="project" value="UniProtKB-KW"/>
</dbReference>
<keyword evidence="8" id="KW-1185">Reference proteome</keyword>
<name>A0A9P0DF06_9CUCU</name>
<evidence type="ECO:0000313" key="7">
    <source>
        <dbReference type="EMBL" id="CAH1115720.1"/>
    </source>
</evidence>
<evidence type="ECO:0000256" key="6">
    <source>
        <dbReference type="ARBA" id="ARBA00023180"/>
    </source>
</evidence>
<proteinExistence type="inferred from homology"/>
<dbReference type="Gene3D" id="3.40.50.1820">
    <property type="entry name" value="alpha/beta hydrolase"/>
    <property type="match status" value="1"/>
</dbReference>
<dbReference type="Pfam" id="PF00450">
    <property type="entry name" value="Peptidase_S10"/>
    <property type="match status" value="1"/>
</dbReference>
<evidence type="ECO:0000256" key="1">
    <source>
        <dbReference type="ARBA" id="ARBA00009431"/>
    </source>
</evidence>
<organism evidence="7 8">
    <name type="scientific">Psylliodes chrysocephalus</name>
    <dbReference type="NCBI Taxonomy" id="3402493"/>
    <lineage>
        <taxon>Eukaryota</taxon>
        <taxon>Metazoa</taxon>
        <taxon>Ecdysozoa</taxon>
        <taxon>Arthropoda</taxon>
        <taxon>Hexapoda</taxon>
        <taxon>Insecta</taxon>
        <taxon>Pterygota</taxon>
        <taxon>Neoptera</taxon>
        <taxon>Endopterygota</taxon>
        <taxon>Coleoptera</taxon>
        <taxon>Polyphaga</taxon>
        <taxon>Cucujiformia</taxon>
        <taxon>Chrysomeloidea</taxon>
        <taxon>Chrysomelidae</taxon>
        <taxon>Galerucinae</taxon>
        <taxon>Alticini</taxon>
        <taxon>Psylliodes</taxon>
    </lineage>
</organism>
<reference evidence="7" key="1">
    <citation type="submission" date="2022-01" db="EMBL/GenBank/DDBJ databases">
        <authorList>
            <person name="King R."/>
        </authorList>
    </citation>
    <scope>NUCLEOTIDE SEQUENCE</scope>
</reference>
<dbReference type="PANTHER" id="PTHR11802:SF3">
    <property type="entry name" value="RETINOID-INDUCIBLE SERINE CARBOXYPEPTIDASE"/>
    <property type="match status" value="1"/>
</dbReference>
<evidence type="ECO:0008006" key="9">
    <source>
        <dbReference type="Google" id="ProtNLM"/>
    </source>
</evidence>
<keyword evidence="5" id="KW-0378">Hydrolase</keyword>
<dbReference type="SUPFAM" id="SSF53474">
    <property type="entry name" value="alpha/beta-Hydrolases"/>
    <property type="match status" value="1"/>
</dbReference>
<dbReference type="Proteomes" id="UP001153636">
    <property type="component" value="Chromosome 9"/>
</dbReference>
<protein>
    <recommendedName>
        <fullName evidence="9">Carboxypeptidase</fullName>
    </recommendedName>
</protein>